<dbReference type="PANTHER" id="PTHR32015:SF1">
    <property type="entry name" value="LIPASE"/>
    <property type="match status" value="1"/>
</dbReference>
<dbReference type="SUPFAM" id="SSF53474">
    <property type="entry name" value="alpha/beta-Hydrolases"/>
    <property type="match status" value="1"/>
</dbReference>
<dbReference type="InterPro" id="IPR002918">
    <property type="entry name" value="Lipase_EstA/Esterase_EstB"/>
</dbReference>
<keyword evidence="1" id="KW-0732">Signal</keyword>
<dbReference type="EMBL" id="JAMTCG010000006">
    <property type="protein sequence ID" value="MCP2162149.1"/>
    <property type="molecule type" value="Genomic_DNA"/>
</dbReference>
<sequence length="318" mass="32947">MSTAIAVAAVLGALAAPAGAAPADRVVSVVPMAAAPAFTTISAVRKYAVDHPDARPAGTNDPGCRPSAVHPRPVVLLHGTDSSAYADFSGLAPTLAGQGFCVYAINYGGAVGATTFGTEDIRLGAPAVRAFVDQVRAWTGADRVDVVGYSQGATVGRYVVNKLGAAAVTDRWIGLAPPSHGSTFYGLGLLTRIPGVSRLVSPKPVNPSMLQQVTGSKFLRELNTPTETVRGVRYLTIRTAVDEVIQPSTSGILRDGAARDVVVQERCPADMTGHFRMPYDAVAQNLVIDDLGGTPLPGACRPVPLGEGIGDVILNARR</sequence>
<feature type="signal peptide" evidence="1">
    <location>
        <begin position="1"/>
        <end position="20"/>
    </location>
</feature>
<evidence type="ECO:0000313" key="3">
    <source>
        <dbReference type="Proteomes" id="UP001205740"/>
    </source>
</evidence>
<dbReference type="InterPro" id="IPR029058">
    <property type="entry name" value="AB_hydrolase_fold"/>
</dbReference>
<dbReference type="Proteomes" id="UP001205740">
    <property type="component" value="Unassembled WGS sequence"/>
</dbReference>
<dbReference type="Pfam" id="PF01674">
    <property type="entry name" value="Lipase_2"/>
    <property type="match status" value="1"/>
</dbReference>
<dbReference type="RefSeq" id="WP_253655711.1">
    <property type="nucleotide sequence ID" value="NZ_BAAAOE010000005.1"/>
</dbReference>
<comment type="caution">
    <text evidence="2">The sequence shown here is derived from an EMBL/GenBank/DDBJ whole genome shotgun (WGS) entry which is preliminary data.</text>
</comment>
<proteinExistence type="predicted"/>
<evidence type="ECO:0000256" key="1">
    <source>
        <dbReference type="SAM" id="SignalP"/>
    </source>
</evidence>
<dbReference type="Gene3D" id="3.40.50.1820">
    <property type="entry name" value="alpha/beta hydrolase"/>
    <property type="match status" value="1"/>
</dbReference>
<protein>
    <submittedName>
        <fullName evidence="2">Lipase (Class 2)</fullName>
    </submittedName>
</protein>
<organism evidence="2 3">
    <name type="scientific">Williamsia serinedens</name>
    <dbReference type="NCBI Taxonomy" id="391736"/>
    <lineage>
        <taxon>Bacteria</taxon>
        <taxon>Bacillati</taxon>
        <taxon>Actinomycetota</taxon>
        <taxon>Actinomycetes</taxon>
        <taxon>Mycobacteriales</taxon>
        <taxon>Nocardiaceae</taxon>
        <taxon>Williamsia</taxon>
    </lineage>
</organism>
<feature type="chain" id="PRO_5045052104" evidence="1">
    <location>
        <begin position="21"/>
        <end position="318"/>
    </location>
</feature>
<keyword evidence="3" id="KW-1185">Reference proteome</keyword>
<evidence type="ECO:0000313" key="2">
    <source>
        <dbReference type="EMBL" id="MCP2162149.1"/>
    </source>
</evidence>
<gene>
    <name evidence="2" type="ORF">LX12_003353</name>
</gene>
<reference evidence="2 3" key="1">
    <citation type="submission" date="2022-06" db="EMBL/GenBank/DDBJ databases">
        <title>Genomic Encyclopedia of Archaeal and Bacterial Type Strains, Phase II (KMG-II): from individual species to whole genera.</title>
        <authorList>
            <person name="Goeker M."/>
        </authorList>
    </citation>
    <scope>NUCLEOTIDE SEQUENCE [LARGE SCALE GENOMIC DNA]</scope>
    <source>
        <strain evidence="2 3">DSM 45037</strain>
    </source>
</reference>
<dbReference type="PANTHER" id="PTHR32015">
    <property type="entry name" value="FASTING INDUCED LIPASE"/>
    <property type="match status" value="1"/>
</dbReference>
<accession>A0ABT1H4I0</accession>
<name>A0ABT1H4I0_9NOCA</name>